<dbReference type="FunFam" id="2.60.120.200:FF:000112">
    <property type="entry name" value="L-type lectin-domain containing receptor kinase V.9"/>
    <property type="match status" value="1"/>
</dbReference>
<dbReference type="SUPFAM" id="SSF49899">
    <property type="entry name" value="Concanavalin A-like lectins/glucanases"/>
    <property type="match status" value="1"/>
</dbReference>
<dbReference type="Gene3D" id="2.60.120.200">
    <property type="match status" value="1"/>
</dbReference>
<dbReference type="InterPro" id="IPR011009">
    <property type="entry name" value="Kinase-like_dom_sf"/>
</dbReference>
<keyword evidence="13" id="KW-0472">Membrane</keyword>
<dbReference type="Proteomes" id="UP000006591">
    <property type="component" value="Chromosome 7"/>
</dbReference>
<keyword evidence="6" id="KW-0723">Serine/threonine-protein kinase</keyword>
<dbReference type="HOGENOM" id="CLU_000288_62_3_1"/>
<dbReference type="SUPFAM" id="SSF56112">
    <property type="entry name" value="Protein kinase-like (PK-like)"/>
    <property type="match status" value="1"/>
</dbReference>
<dbReference type="FunFam" id="1.10.510.10:FF:000517">
    <property type="entry name" value="Putative receptor kinase Lecrk"/>
    <property type="match status" value="1"/>
</dbReference>
<evidence type="ECO:0000256" key="2">
    <source>
        <dbReference type="ARBA" id="ARBA00008536"/>
    </source>
</evidence>
<dbReference type="InterPro" id="IPR013320">
    <property type="entry name" value="ConA-like_dom_sf"/>
</dbReference>
<keyword evidence="17" id="KW-1185">Reference proteome</keyword>
<dbReference type="GO" id="GO:0005524">
    <property type="term" value="F:ATP binding"/>
    <property type="evidence" value="ECO:0007669"/>
    <property type="project" value="UniProtKB-KW"/>
</dbReference>
<dbReference type="Pfam" id="PF00069">
    <property type="entry name" value="Pkinase"/>
    <property type="match status" value="1"/>
</dbReference>
<dbReference type="InterPro" id="IPR001220">
    <property type="entry name" value="Legume_lectin_dom"/>
</dbReference>
<evidence type="ECO:0000256" key="4">
    <source>
        <dbReference type="ARBA" id="ARBA00012513"/>
    </source>
</evidence>
<dbReference type="PROSITE" id="PS00307">
    <property type="entry name" value="LECTIN_LEGUME_BETA"/>
    <property type="match status" value="1"/>
</dbReference>
<dbReference type="InterPro" id="IPR008271">
    <property type="entry name" value="Ser/Thr_kinase_AS"/>
</dbReference>
<dbReference type="Gramene" id="ONIVA07G08280.1">
    <property type="protein sequence ID" value="ONIVA07G08280.1"/>
    <property type="gene ID" value="ONIVA07G08280"/>
</dbReference>
<evidence type="ECO:0000259" key="15">
    <source>
        <dbReference type="PROSITE" id="PS50011"/>
    </source>
</evidence>
<keyword evidence="7" id="KW-0812">Transmembrane</keyword>
<evidence type="ECO:0000313" key="17">
    <source>
        <dbReference type="Proteomes" id="UP000006591"/>
    </source>
</evidence>
<comment type="similarity">
    <text evidence="3">In the C-terminal section; belongs to the protein kinase superfamily. Ser/Thr protein kinase family.</text>
</comment>
<dbReference type="eggNOG" id="ENOG502QSJ4">
    <property type="taxonomic scope" value="Eukaryota"/>
</dbReference>
<keyword evidence="14" id="KW-0325">Glycoprotein</keyword>
<dbReference type="InterPro" id="IPR019825">
    <property type="entry name" value="Lectin_legB_Mn/Ca_BS"/>
</dbReference>
<dbReference type="Pfam" id="PF00139">
    <property type="entry name" value="Lectin_legB"/>
    <property type="match status" value="1"/>
</dbReference>
<dbReference type="PROSITE" id="PS00108">
    <property type="entry name" value="PROTEIN_KINASE_ST"/>
    <property type="match status" value="1"/>
</dbReference>
<evidence type="ECO:0000256" key="3">
    <source>
        <dbReference type="ARBA" id="ARBA00010217"/>
    </source>
</evidence>
<dbReference type="SMART" id="SM00220">
    <property type="entry name" value="S_TKc"/>
    <property type="match status" value="1"/>
</dbReference>
<keyword evidence="11" id="KW-0067">ATP-binding</keyword>
<keyword evidence="10" id="KW-0547">Nucleotide-binding</keyword>
<comment type="subcellular location">
    <subcellularLocation>
        <location evidence="1">Cell membrane</location>
        <topology evidence="1">Single-pass type I membrane protein</topology>
    </subcellularLocation>
</comment>
<dbReference type="AlphaFoldDB" id="A0A0E0HYY6"/>
<evidence type="ECO:0000256" key="10">
    <source>
        <dbReference type="ARBA" id="ARBA00022741"/>
    </source>
</evidence>
<evidence type="ECO:0000256" key="5">
    <source>
        <dbReference type="ARBA" id="ARBA00022475"/>
    </source>
</evidence>
<dbReference type="InterPro" id="IPR000719">
    <property type="entry name" value="Prot_kinase_dom"/>
</dbReference>
<dbReference type="PROSITE" id="PS50011">
    <property type="entry name" value="PROTEIN_KINASE_DOM"/>
    <property type="match status" value="1"/>
</dbReference>
<keyword evidence="6" id="KW-0418">Kinase</keyword>
<dbReference type="GO" id="GO:0004674">
    <property type="term" value="F:protein serine/threonine kinase activity"/>
    <property type="evidence" value="ECO:0007669"/>
    <property type="project" value="UniProtKB-KW"/>
</dbReference>
<organism evidence="16">
    <name type="scientific">Oryza nivara</name>
    <name type="common">Indian wild rice</name>
    <name type="synonym">Oryza sativa f. spontanea</name>
    <dbReference type="NCBI Taxonomy" id="4536"/>
    <lineage>
        <taxon>Eukaryota</taxon>
        <taxon>Viridiplantae</taxon>
        <taxon>Streptophyta</taxon>
        <taxon>Embryophyta</taxon>
        <taxon>Tracheophyta</taxon>
        <taxon>Spermatophyta</taxon>
        <taxon>Magnoliopsida</taxon>
        <taxon>Liliopsida</taxon>
        <taxon>Poales</taxon>
        <taxon>Poaceae</taxon>
        <taxon>BOP clade</taxon>
        <taxon>Oryzoideae</taxon>
        <taxon>Oryzeae</taxon>
        <taxon>Oryzinae</taxon>
        <taxon>Oryza</taxon>
    </lineage>
</organism>
<feature type="domain" description="Protein kinase" evidence="15">
    <location>
        <begin position="31"/>
        <end position="420"/>
    </location>
</feature>
<evidence type="ECO:0000313" key="16">
    <source>
        <dbReference type="EnsemblPlants" id="ONIVA07G08280.1"/>
    </source>
</evidence>
<evidence type="ECO:0000256" key="7">
    <source>
        <dbReference type="ARBA" id="ARBA00022692"/>
    </source>
</evidence>
<keyword evidence="6" id="KW-0808">Transferase</keyword>
<name>A0A0E0HYY6_ORYNI</name>
<sequence>MSDHVGLSAHGMAFVVAASRDFSSALPSGYLGLLNVTSDGDTGNRLLAVELDTMQNDEFRDINDSHVGIDINSLHSLRSYSAGYYNDDDNNNGFRNLTLISGKAMQVWVDYDRETTRIDVTMAPLAVAKPKRPLVSARYNLSKLLKDVAYIGFSAATGGTLRSRHYVLGWSFGLGRPAPAIDITKLPKLPRTVSKDRSRILQITLPLSTAAFLLPVGAAVFMLVRRHRSGELLLVYDYMSNRSLDRYLHDEEGQCSLDWVKRIHIIKGVASGLLYLHEEWEKVVIHRDIKASNVLLDSEMNGRLGDFGLARLYDHGSDPKTTHVVSTIGYIAPELGRSGKATPLTDIFAFGIFILEVICGQRPIKQSREGHQILLVDWVIHHWKNGTLIETVDKRLEGNHDTDEAILVLKLGLLCAHPFSNARPSMRQIIQYLDGDMALPELMPTDQISNQTEGLDQYIQTGPQSTIPVNASYGTMSSLSGGR</sequence>
<evidence type="ECO:0000256" key="13">
    <source>
        <dbReference type="ARBA" id="ARBA00023136"/>
    </source>
</evidence>
<dbReference type="GO" id="GO:0005886">
    <property type="term" value="C:plasma membrane"/>
    <property type="evidence" value="ECO:0007669"/>
    <property type="project" value="UniProtKB-SubCell"/>
</dbReference>
<dbReference type="InterPro" id="IPR050528">
    <property type="entry name" value="L-type_Lectin-RKs"/>
</dbReference>
<keyword evidence="5" id="KW-1003">Cell membrane</keyword>
<evidence type="ECO:0000256" key="14">
    <source>
        <dbReference type="ARBA" id="ARBA00023180"/>
    </source>
</evidence>
<evidence type="ECO:0000256" key="12">
    <source>
        <dbReference type="ARBA" id="ARBA00022989"/>
    </source>
</evidence>
<dbReference type="Gene3D" id="1.10.510.10">
    <property type="entry name" value="Transferase(Phosphotransferase) domain 1"/>
    <property type="match status" value="1"/>
</dbReference>
<dbReference type="CDD" id="cd06899">
    <property type="entry name" value="lectin_legume_LecRK_Arcelin_ConA"/>
    <property type="match status" value="1"/>
</dbReference>
<keyword evidence="12" id="KW-1133">Transmembrane helix</keyword>
<comment type="similarity">
    <text evidence="2">In the N-terminal section; belongs to the leguminous lectin family.</text>
</comment>
<protein>
    <recommendedName>
        <fullName evidence="4">non-specific serine/threonine protein kinase</fullName>
        <ecNumber evidence="4">2.7.11.1</ecNumber>
    </recommendedName>
</protein>
<keyword evidence="8" id="KW-0732">Signal</keyword>
<dbReference type="PANTHER" id="PTHR27007">
    <property type="match status" value="1"/>
</dbReference>
<dbReference type="OMA" id="KYLHAND"/>
<keyword evidence="9" id="KW-0430">Lectin</keyword>
<proteinExistence type="inferred from homology"/>
<evidence type="ECO:0000256" key="9">
    <source>
        <dbReference type="ARBA" id="ARBA00022734"/>
    </source>
</evidence>
<evidence type="ECO:0000256" key="8">
    <source>
        <dbReference type="ARBA" id="ARBA00022729"/>
    </source>
</evidence>
<evidence type="ECO:0000256" key="6">
    <source>
        <dbReference type="ARBA" id="ARBA00022527"/>
    </source>
</evidence>
<evidence type="ECO:0000256" key="11">
    <source>
        <dbReference type="ARBA" id="ARBA00022840"/>
    </source>
</evidence>
<dbReference type="EC" id="2.7.11.1" evidence="4"/>
<accession>A0A0E0HYY6</accession>
<reference evidence="16" key="2">
    <citation type="submission" date="2018-04" db="EMBL/GenBank/DDBJ databases">
        <title>OnivRS2 (Oryza nivara Reference Sequence Version 2).</title>
        <authorList>
            <person name="Zhang J."/>
            <person name="Kudrna D."/>
            <person name="Lee S."/>
            <person name="Talag J."/>
            <person name="Rajasekar S."/>
            <person name="Welchert J."/>
            <person name="Hsing Y.-I."/>
            <person name="Wing R.A."/>
        </authorList>
    </citation>
    <scope>NUCLEOTIDE SEQUENCE [LARGE SCALE GENOMIC DNA]</scope>
    <source>
        <strain evidence="16">SL10</strain>
    </source>
</reference>
<reference evidence="16" key="1">
    <citation type="submission" date="2015-04" db="UniProtKB">
        <authorList>
            <consortium name="EnsemblPlants"/>
        </authorList>
    </citation>
    <scope>IDENTIFICATION</scope>
    <source>
        <strain evidence="16">SL10</strain>
    </source>
</reference>
<dbReference type="GO" id="GO:0030246">
    <property type="term" value="F:carbohydrate binding"/>
    <property type="evidence" value="ECO:0007669"/>
    <property type="project" value="UniProtKB-KW"/>
</dbReference>
<evidence type="ECO:0000256" key="1">
    <source>
        <dbReference type="ARBA" id="ARBA00004251"/>
    </source>
</evidence>
<dbReference type="EnsemblPlants" id="ONIVA07G08280.1">
    <property type="protein sequence ID" value="ONIVA07G08280.1"/>
    <property type="gene ID" value="ONIVA07G08280"/>
</dbReference>